<evidence type="ECO:0000313" key="1">
    <source>
        <dbReference type="WBParaSite" id="maker-PairedContig_1790-snap-gene-0.7-mRNA-1"/>
    </source>
</evidence>
<protein>
    <submittedName>
        <fullName evidence="1">Uncharacterized protein</fullName>
    </submittedName>
</protein>
<dbReference type="WBParaSite" id="maker-PairedContig_1790-snap-gene-0.7-mRNA-1">
    <property type="protein sequence ID" value="maker-PairedContig_1790-snap-gene-0.7-mRNA-1"/>
    <property type="gene ID" value="maker-PairedContig_1790-snap-gene-0.7"/>
</dbReference>
<organism evidence="1">
    <name type="scientific">Wuchereria bancrofti</name>
    <dbReference type="NCBI Taxonomy" id="6293"/>
    <lineage>
        <taxon>Eukaryota</taxon>
        <taxon>Metazoa</taxon>
        <taxon>Ecdysozoa</taxon>
        <taxon>Nematoda</taxon>
        <taxon>Chromadorea</taxon>
        <taxon>Rhabditida</taxon>
        <taxon>Spirurina</taxon>
        <taxon>Spiruromorpha</taxon>
        <taxon>Filarioidea</taxon>
        <taxon>Onchocercidae</taxon>
        <taxon>Wuchereria</taxon>
    </lineage>
</organism>
<reference evidence="1" key="1">
    <citation type="submission" date="2016-11" db="UniProtKB">
        <authorList>
            <consortium name="WormBaseParasite"/>
        </authorList>
    </citation>
    <scope>IDENTIFICATION</scope>
    <source>
        <strain evidence="1">pt0022</strain>
    </source>
</reference>
<accession>A0A1I8EEX8</accession>
<proteinExistence type="predicted"/>
<dbReference type="AlphaFoldDB" id="A0A1I8EEX8"/>
<name>A0A1I8EEX8_WUCBA</name>
<sequence length="267" mass="31429">MRMEEIVLVIIDTQKTAKKQFEINKRLFYPTLLNVTHQPRPVTYLMKIYFRSLLEICRRVGRQYGVKTKHYWYNSRMNGDNRKSQTAIFLVILFAISLCNANDYCEYYASCQHRLEIEQRHCVKMKEKLDRGGAKCLKLVNVARAAVDGLQLRKAEVERDCVMKSDGDQPRSLKQRAICKRVIQRFPNLLTDEFIHKFGKIPIKIRRQHSNIKACRESARLLRKQCHMLARCCPLHSCPELGIVRSQISSATTFLHHLKWKCLKQNY</sequence>
<dbReference type="STRING" id="6293.A0A1I8EEX8"/>